<name>A0A133S5S3_9FIRM</name>
<reference evidence="2 3" key="1">
    <citation type="submission" date="2016-01" db="EMBL/GenBank/DDBJ databases">
        <authorList>
            <person name="Oliw E.H."/>
        </authorList>
    </citation>
    <scope>NUCLEOTIDE SEQUENCE [LARGE SCALE GENOMIC DNA]</scope>
    <source>
        <strain evidence="2 3">CMW7756B</strain>
    </source>
</reference>
<proteinExistence type="predicted"/>
<dbReference type="STRING" id="39777.B7L28_03745"/>
<dbReference type="PATRIC" id="fig|39777.7.peg.675"/>
<evidence type="ECO:0000313" key="2">
    <source>
        <dbReference type="EMBL" id="KXA65022.1"/>
    </source>
</evidence>
<dbReference type="AlphaFoldDB" id="A0A133S5S3"/>
<dbReference type="Proteomes" id="UP000070226">
    <property type="component" value="Unassembled WGS sequence"/>
</dbReference>
<evidence type="ECO:0000313" key="3">
    <source>
        <dbReference type="Proteomes" id="UP000070226"/>
    </source>
</evidence>
<comment type="caution">
    <text evidence="2">The sequence shown here is derived from an EMBL/GenBank/DDBJ whole genome shotgun (WGS) entry which is preliminary data.</text>
</comment>
<dbReference type="PANTHER" id="PTHR37423:SF5">
    <property type="entry name" value="SOLUBLE LYTIC MUREIN TRANSGLYCOSYLASE"/>
    <property type="match status" value="1"/>
</dbReference>
<dbReference type="InterPro" id="IPR023346">
    <property type="entry name" value="Lysozyme-like_dom_sf"/>
</dbReference>
<dbReference type="EMBL" id="LRQT01000014">
    <property type="protein sequence ID" value="KXA65022.1"/>
    <property type="molecule type" value="Genomic_DNA"/>
</dbReference>
<dbReference type="RefSeq" id="WP_005379024.1">
    <property type="nucleotide sequence ID" value="NZ_CABKSO010000001.1"/>
</dbReference>
<protein>
    <submittedName>
        <fullName evidence="2">Transglycosylase SLT domain protein</fullName>
    </submittedName>
</protein>
<dbReference type="InterPro" id="IPR008258">
    <property type="entry name" value="Transglycosylase_SLT_dom_1"/>
</dbReference>
<dbReference type="Pfam" id="PF01464">
    <property type="entry name" value="SLT"/>
    <property type="match status" value="1"/>
</dbReference>
<sequence>MKRNTATALAVVVLGWFYFNHMQDPVARYTAYPFDYRDVVVSAAEKEEVSPSLVASVILAESKYKNTAESETGALGLMQLMPDTARWVAQQMGHGNYTDRQLKEPETNIQLGTWYLGYLLKEFNGDEVQALAAYNAGRGHVESWIKEKNWNGMVDTIPFPETRMYVKTVLTYQERYESLYGEHH</sequence>
<dbReference type="CDD" id="cd16896">
    <property type="entry name" value="LT_Slt70-like"/>
    <property type="match status" value="1"/>
</dbReference>
<gene>
    <name evidence="2" type="ORF">HMPREF3233_00687</name>
</gene>
<dbReference type="PANTHER" id="PTHR37423">
    <property type="entry name" value="SOLUBLE LYTIC MUREIN TRANSGLYCOSYLASE-RELATED"/>
    <property type="match status" value="1"/>
</dbReference>
<organism evidence="2">
    <name type="scientific">Veillonella atypica</name>
    <dbReference type="NCBI Taxonomy" id="39777"/>
    <lineage>
        <taxon>Bacteria</taxon>
        <taxon>Bacillati</taxon>
        <taxon>Bacillota</taxon>
        <taxon>Negativicutes</taxon>
        <taxon>Veillonellales</taxon>
        <taxon>Veillonellaceae</taxon>
        <taxon>Veillonella</taxon>
    </lineage>
</organism>
<dbReference type="KEGG" id="vat:B7L28_03745"/>
<dbReference type="GeneID" id="57773481"/>
<dbReference type="SUPFAM" id="SSF53955">
    <property type="entry name" value="Lysozyme-like"/>
    <property type="match status" value="1"/>
</dbReference>
<feature type="domain" description="Transglycosylase SLT" evidence="1">
    <location>
        <begin position="42"/>
        <end position="151"/>
    </location>
</feature>
<evidence type="ECO:0000259" key="1">
    <source>
        <dbReference type="Pfam" id="PF01464"/>
    </source>
</evidence>
<dbReference type="Gene3D" id="1.10.530.10">
    <property type="match status" value="1"/>
</dbReference>
<accession>A0A133S5S3</accession>